<dbReference type="AlphaFoldDB" id="A0A813ELI3"/>
<proteinExistence type="predicted"/>
<organism evidence="2 3">
    <name type="scientific">Polarella glacialis</name>
    <name type="common">Dinoflagellate</name>
    <dbReference type="NCBI Taxonomy" id="89957"/>
    <lineage>
        <taxon>Eukaryota</taxon>
        <taxon>Sar</taxon>
        <taxon>Alveolata</taxon>
        <taxon>Dinophyceae</taxon>
        <taxon>Suessiales</taxon>
        <taxon>Suessiaceae</taxon>
        <taxon>Polarella</taxon>
    </lineage>
</organism>
<evidence type="ECO:0000313" key="2">
    <source>
        <dbReference type="EMBL" id="CAE8601807.1"/>
    </source>
</evidence>
<feature type="compositionally biased region" description="Polar residues" evidence="1">
    <location>
        <begin position="104"/>
        <end position="120"/>
    </location>
</feature>
<dbReference type="Proteomes" id="UP000654075">
    <property type="component" value="Unassembled WGS sequence"/>
</dbReference>
<name>A0A813ELI3_POLGL</name>
<reference evidence="2" key="1">
    <citation type="submission" date="2021-02" db="EMBL/GenBank/DDBJ databases">
        <authorList>
            <person name="Dougan E. K."/>
            <person name="Rhodes N."/>
            <person name="Thang M."/>
            <person name="Chan C."/>
        </authorList>
    </citation>
    <scope>NUCLEOTIDE SEQUENCE</scope>
</reference>
<comment type="caution">
    <text evidence="2">The sequence shown here is derived from an EMBL/GenBank/DDBJ whole genome shotgun (WGS) entry which is preliminary data.</text>
</comment>
<dbReference type="EMBL" id="CAJNNV010013566">
    <property type="protein sequence ID" value="CAE8601807.1"/>
    <property type="molecule type" value="Genomic_DNA"/>
</dbReference>
<sequence length="427" mass="45410">MSSTSRHPLSGVEVQYVVVEAQSAAVNYWIHSYTDLLWHLFNLCILCTWPVAFDSSAATCQNTCQGSTMASEAQAPAATTSPDGSADGLCSAATPMRDPALDIPQTTVTSTPRNSPTEKATAQIAEGTAPTSLPTRARPNARVSGQGCLTGPRCGFQHLDMCNEDYDDAYVDLDPEMKPGAYAAGQRTRAFENLDAIIAEHCAIMTCDTDHCSAGRGRLSMADSAVSDVPVLIPTSSSTPAVAKHRCSSFFTVYDARAIRAVSAKHCTLCITTGLIAQQPASKAAHEHQDTSDLKSQPCAADIDDDIPCDDCGELLTPDTAICTHAGGWLCGICSVDHASVISDVQSDEQFKTLSSDFEGRENMSCDTCEAPHTVPDPLIRTDIGLLLCRFCSSQEWCCEECDLPGSQTTLLRLVGGSFLCPDCAGD</sequence>
<gene>
    <name evidence="2" type="ORF">PGLA1383_LOCUS20083</name>
</gene>
<keyword evidence="3" id="KW-1185">Reference proteome</keyword>
<accession>A0A813ELI3</accession>
<protein>
    <submittedName>
        <fullName evidence="2">Uncharacterized protein</fullName>
    </submittedName>
</protein>
<evidence type="ECO:0000256" key="1">
    <source>
        <dbReference type="SAM" id="MobiDB-lite"/>
    </source>
</evidence>
<feature type="region of interest" description="Disordered" evidence="1">
    <location>
        <begin position="103"/>
        <end position="141"/>
    </location>
</feature>
<evidence type="ECO:0000313" key="3">
    <source>
        <dbReference type="Proteomes" id="UP000654075"/>
    </source>
</evidence>